<dbReference type="InterPro" id="IPR017853">
    <property type="entry name" value="GH"/>
</dbReference>
<evidence type="ECO:0000313" key="2">
    <source>
        <dbReference type="EMBL" id="ABG11370.1"/>
    </source>
</evidence>
<dbReference type="AlphaFoldDB" id="A0A5Q5BS84"/>
<dbReference type="InterPro" id="IPR006311">
    <property type="entry name" value="TAT_signal"/>
</dbReference>
<organism evidence="2">
    <name type="scientific">Mycobacterium sp. (strain MCS)</name>
    <dbReference type="NCBI Taxonomy" id="164756"/>
    <lineage>
        <taxon>Bacteria</taxon>
        <taxon>Bacillati</taxon>
        <taxon>Actinomycetota</taxon>
        <taxon>Actinomycetes</taxon>
        <taxon>Mycobacteriales</taxon>
        <taxon>Mycobacteriaceae</taxon>
        <taxon>Mycobacterium</taxon>
    </lineage>
</organism>
<protein>
    <submittedName>
        <fullName evidence="2">Uncharacterized protein</fullName>
    </submittedName>
</protein>
<dbReference type="PROSITE" id="PS51318">
    <property type="entry name" value="TAT"/>
    <property type="match status" value="1"/>
</dbReference>
<evidence type="ECO:0000256" key="1">
    <source>
        <dbReference type="SAM" id="MobiDB-lite"/>
    </source>
</evidence>
<dbReference type="SUPFAM" id="SSF51445">
    <property type="entry name" value="(Trans)glycosidases"/>
    <property type="match status" value="1"/>
</dbReference>
<dbReference type="EMBL" id="CP000384">
    <property type="protein sequence ID" value="ABG11370.1"/>
    <property type="molecule type" value="Genomic_DNA"/>
</dbReference>
<dbReference type="KEGG" id="mmc:Mmcs_5269"/>
<accession>A0A5Q5BS84</accession>
<name>A0A5Q5BS84_MYCSS</name>
<proteinExistence type="predicted"/>
<dbReference type="Gene3D" id="3.20.20.80">
    <property type="entry name" value="Glycosidases"/>
    <property type="match status" value="1"/>
</dbReference>
<reference evidence="2" key="1">
    <citation type="submission" date="2006-06" db="EMBL/GenBank/DDBJ databases">
        <title>Complete sequence of chromosome of Mycobacterium sp. MCS.</title>
        <authorList>
            <consortium name="US DOE Joint Genome Institute"/>
            <person name="Copeland A."/>
            <person name="Lucas S."/>
            <person name="Lapidus A."/>
            <person name="Barry K."/>
            <person name="Detter J.C."/>
            <person name="Glavina del Rio T."/>
            <person name="Hammon N."/>
            <person name="Israni S."/>
            <person name="Dalin E."/>
            <person name="Tice H."/>
            <person name="Pitluck S."/>
            <person name="Martinez M."/>
            <person name="Schmutz J."/>
            <person name="Larimer F."/>
            <person name="Land M."/>
            <person name="Hauser L."/>
            <person name="Kyrpides N."/>
            <person name="Kim E."/>
            <person name="Miller C.D."/>
            <person name="Hughes J.E."/>
            <person name="Anderson A.J."/>
            <person name="Sims R.C."/>
            <person name="Richardson P."/>
        </authorList>
    </citation>
    <scope>NUCLEOTIDE SEQUENCE [LARGE SCALE GENOMIC DNA]</scope>
    <source>
        <strain evidence="2">MCS</strain>
    </source>
</reference>
<feature type="region of interest" description="Disordered" evidence="1">
    <location>
        <begin position="1"/>
        <end position="31"/>
    </location>
</feature>
<sequence>MSGAACDTETEVEAGDRTLTSTPDVPEANPRRPFARRAALKLPALLTASAAASALPRASAASRRWSAARAHAWYQQQGWLVGANFITSNAVNQLEMFQAATFDRRRIDTELMLARRIGLNTVRVFLHDQLWAQDRNGFQRRLAQFVAIAARHDIRPLFVLFDSCWDPLPRLGRQRPPRPGVHNSGWVQSPGAQYLGDPRYRRVLRDYVTGVLTQFRDDERVLGWDLWNEPDNPANQYRQVERKDKIERVAELLPQVFGWAREVDPVQPLTSAVWDGEWGDPARRSTICRIQLDNSDVITFHNYGDADEFDARITELRPLGRPIVCTEYLAREFGNTVEGILPLAKRRNVGAYNWGLVMGKTQTHLPWDSWDKPYTSPPSVWFHELLRPDGQPYRDSEVRTIRWLTGRVGPT</sequence>
<gene>
    <name evidence="2" type="ordered locus">Mmcs_5269</name>
</gene>